<proteinExistence type="predicted"/>
<reference evidence="1 2" key="1">
    <citation type="journal article" date="2010" name="BMC Genomics">
        <title>Genomic sequencing and analyses of Lymantria xylina multiple nucleopolyhedrovirus.</title>
        <authorList>
            <person name="Nai Y.S."/>
            <person name="Wu C.Y."/>
            <person name="Wang T.C."/>
            <person name="Chen Y.R."/>
            <person name="Lau W.H."/>
            <person name="Lo C.F."/>
            <person name="Tsai M.F."/>
            <person name="Wang C.H."/>
        </authorList>
    </citation>
    <scope>NUCLEOTIDE SEQUENCE [LARGE SCALE GENOMIC DNA]</scope>
    <source>
        <strain evidence="1">LyxyMNPV-5</strain>
    </source>
</reference>
<evidence type="ECO:0000313" key="2">
    <source>
        <dbReference type="Proteomes" id="UP000203822"/>
    </source>
</evidence>
<dbReference type="InterPro" id="IPR020221">
    <property type="entry name" value="DUF5505"/>
</dbReference>
<evidence type="ECO:0000313" key="1">
    <source>
        <dbReference type="EMBL" id="ADD73849.1"/>
    </source>
</evidence>
<dbReference type="Pfam" id="PF17610">
    <property type="entry name" value="DUF5505"/>
    <property type="match status" value="1"/>
</dbReference>
<dbReference type="EMBL" id="GQ202541">
    <property type="protein sequence ID" value="ADD73849.1"/>
    <property type="molecule type" value="Genomic_DNA"/>
</dbReference>
<protein>
    <submittedName>
        <fullName evidence="1">ORF140</fullName>
    </submittedName>
</protein>
<dbReference type="OrthoDB" id="31963at10239"/>
<accession>D4N2H7</accession>
<dbReference type="RefSeq" id="YP_003517880.1">
    <property type="nucleotide sequence ID" value="NC_013953.1"/>
</dbReference>
<dbReference type="Proteomes" id="UP000203822">
    <property type="component" value="Segment"/>
</dbReference>
<keyword evidence="2" id="KW-1185">Reference proteome</keyword>
<dbReference type="GeneID" id="8919490"/>
<organism evidence="1 2">
    <name type="scientific">Lymantria xylina multiple nucleopolyhedrovirus</name>
    <dbReference type="NCBI Taxonomy" id="2847840"/>
    <lineage>
        <taxon>Viruses</taxon>
        <taxon>Viruses incertae sedis</taxon>
        <taxon>Naldaviricetes</taxon>
        <taxon>Lefavirales</taxon>
        <taxon>Baculoviridae</taxon>
        <taxon>Alphabaculovirus</taxon>
        <taxon>Alphabaculovirus lyxylinae</taxon>
        <taxon>Lymantria xylina nucleopolyhedrovirus</taxon>
    </lineage>
</organism>
<name>D4N2H7_9ABAC</name>
<sequence length="242" mass="28445">MVSERFAADARRLRRRIGRDDRLSDHTVAASAAAVSRKNDLGARLRVLRDAAQQRERPARRARGHAAASNRNIKLRAAQIQTVVFVTMSTFNKFINFVHLQGIYGMSKWYERHQWHEHNPNHVKSFFEFKLEPIICQGQDFTMTDKSYKSHIKGIIKAMNVNKKYCNPYVKTCLAAIKFIMEDNPHVDWKKVKKFFCENYTNLEAMHSLFEVCQIDICKYEMETILDALRVEYDQWQIKLRS</sequence>
<dbReference type="KEGG" id="vg:8919490"/>